<protein>
    <submittedName>
        <fullName evidence="1">Uncharacterized protein</fullName>
    </submittedName>
</protein>
<accession>A0A2R6C6F0</accession>
<proteinExistence type="predicted"/>
<sequence>LFIDNGDIGEGEFLGRKIPKRSGKFFTTTSKGTLHPLPLEFLDYNKNKKGGLYVGYFIHDGQNFVRLGGFDLLETHEEGKFTINAYIFSSFLVGSRDFVVDYQTYDKLLSNFVNNVLSKGIGGKYVKDVLELENLLYDILYVKNVNGNNISIVDPISFWYYKSRGEEVNLCTDCELKDKVELWNKIIKIWFKEFIL</sequence>
<feature type="non-terminal residue" evidence="1">
    <location>
        <position position="1"/>
    </location>
</feature>
<organism evidence="1 2">
    <name type="scientific">Candidatus Marsarchaeota G2 archaeon BE_D</name>
    <dbReference type="NCBI Taxonomy" id="1978158"/>
    <lineage>
        <taxon>Archaea</taxon>
        <taxon>Candidatus Marsarchaeota</taxon>
        <taxon>Candidatus Marsarchaeota group 2</taxon>
    </lineage>
</organism>
<name>A0A2R6C6F0_9ARCH</name>
<reference evidence="1 2" key="1">
    <citation type="submission" date="2017-04" db="EMBL/GenBank/DDBJ databases">
        <title>Novel microbial lineages endemic to geothermal iron-oxide mats fill important gaps in the evolutionary history of Archaea.</title>
        <authorList>
            <person name="Jay Z.J."/>
            <person name="Beam J.P."/>
            <person name="Dlakic M."/>
            <person name="Rusch D.B."/>
            <person name="Kozubal M.A."/>
            <person name="Inskeep W.P."/>
        </authorList>
    </citation>
    <scope>NUCLEOTIDE SEQUENCE [LARGE SCALE GENOMIC DNA]</scope>
    <source>
        <strain evidence="1">BE_D</strain>
    </source>
</reference>
<dbReference type="Proteomes" id="UP000242015">
    <property type="component" value="Unassembled WGS sequence"/>
</dbReference>
<evidence type="ECO:0000313" key="1">
    <source>
        <dbReference type="EMBL" id="PSO06306.1"/>
    </source>
</evidence>
<gene>
    <name evidence="1" type="ORF">B9Q04_16735</name>
</gene>
<dbReference type="AlphaFoldDB" id="A0A2R6C6F0"/>
<dbReference type="EMBL" id="NEXF01000533">
    <property type="protein sequence ID" value="PSO06306.1"/>
    <property type="molecule type" value="Genomic_DNA"/>
</dbReference>
<evidence type="ECO:0000313" key="2">
    <source>
        <dbReference type="Proteomes" id="UP000242015"/>
    </source>
</evidence>
<comment type="caution">
    <text evidence="1">The sequence shown here is derived from an EMBL/GenBank/DDBJ whole genome shotgun (WGS) entry which is preliminary data.</text>
</comment>